<dbReference type="PANTHER" id="PTHR13184:SF5">
    <property type="entry name" value="METHYLTRANSFERASE-LIKE PROTEIN 17, MITOCHONDRIAL"/>
    <property type="match status" value="1"/>
</dbReference>
<evidence type="ECO:0000313" key="10">
    <source>
        <dbReference type="Proteomes" id="UP000230750"/>
    </source>
</evidence>
<dbReference type="InterPro" id="IPR052571">
    <property type="entry name" value="Mt_RNA_Methyltransferase"/>
</dbReference>
<dbReference type="GO" id="GO:0005763">
    <property type="term" value="C:mitochondrial small ribosomal subunit"/>
    <property type="evidence" value="ECO:0007669"/>
    <property type="project" value="TreeGrafter"/>
</dbReference>
<dbReference type="GO" id="GO:0046872">
    <property type="term" value="F:metal ion binding"/>
    <property type="evidence" value="ECO:0007669"/>
    <property type="project" value="UniProtKB-KW"/>
</dbReference>
<reference evidence="9 10" key="1">
    <citation type="journal article" date="2017" name="PLoS Biol.">
        <title>The sea cucumber genome provides insights into morphological evolution and visceral regeneration.</title>
        <authorList>
            <person name="Zhang X."/>
            <person name="Sun L."/>
            <person name="Yuan J."/>
            <person name="Sun Y."/>
            <person name="Gao Y."/>
            <person name="Zhang L."/>
            <person name="Li S."/>
            <person name="Dai H."/>
            <person name="Hamel J.F."/>
            <person name="Liu C."/>
            <person name="Yu Y."/>
            <person name="Liu S."/>
            <person name="Lin W."/>
            <person name="Guo K."/>
            <person name="Jin S."/>
            <person name="Xu P."/>
            <person name="Storey K.B."/>
            <person name="Huan P."/>
            <person name="Zhang T."/>
            <person name="Zhou Y."/>
            <person name="Zhang J."/>
            <person name="Lin C."/>
            <person name="Li X."/>
            <person name="Xing L."/>
            <person name="Huo D."/>
            <person name="Sun M."/>
            <person name="Wang L."/>
            <person name="Mercier A."/>
            <person name="Li F."/>
            <person name="Yang H."/>
            <person name="Xiang J."/>
        </authorList>
    </citation>
    <scope>NUCLEOTIDE SEQUENCE [LARGE SCALE GENOMIC DNA]</scope>
    <source>
        <strain evidence="9">Shaxun</strain>
        <tissue evidence="9">Muscle</tissue>
    </source>
</reference>
<evidence type="ECO:0000256" key="8">
    <source>
        <dbReference type="SAM" id="MobiDB-lite"/>
    </source>
</evidence>
<accession>A0A2G8K6C3</accession>
<dbReference type="GO" id="GO:0032259">
    <property type="term" value="P:methylation"/>
    <property type="evidence" value="ECO:0007669"/>
    <property type="project" value="UniProtKB-KW"/>
</dbReference>
<dbReference type="OrthoDB" id="421327at2759"/>
<dbReference type="InterPro" id="IPR029063">
    <property type="entry name" value="SAM-dependent_MTases_sf"/>
</dbReference>
<evidence type="ECO:0000256" key="3">
    <source>
        <dbReference type="ARBA" id="ARBA00022946"/>
    </source>
</evidence>
<evidence type="ECO:0000256" key="5">
    <source>
        <dbReference type="ARBA" id="ARBA00023014"/>
    </source>
</evidence>
<name>A0A2G8K6C3_STIJA</name>
<dbReference type="SUPFAM" id="SSF53335">
    <property type="entry name" value="S-adenosyl-L-methionine-dependent methyltransferases"/>
    <property type="match status" value="1"/>
</dbReference>
<dbReference type="PANTHER" id="PTHR13184">
    <property type="entry name" value="37S RIBOSOMAL PROTEIN S22"/>
    <property type="match status" value="1"/>
</dbReference>
<gene>
    <name evidence="9" type="ORF">BSL78_19581</name>
</gene>
<dbReference type="Proteomes" id="UP000230750">
    <property type="component" value="Unassembled WGS sequence"/>
</dbReference>
<keyword evidence="5" id="KW-0411">Iron-sulfur</keyword>
<evidence type="ECO:0000256" key="2">
    <source>
        <dbReference type="ARBA" id="ARBA00022723"/>
    </source>
</evidence>
<dbReference type="InterPro" id="IPR015324">
    <property type="entry name" value="Ribosomal_Rsm22-like"/>
</dbReference>
<keyword evidence="2" id="KW-0479">Metal-binding</keyword>
<dbReference type="GO" id="GO:0006412">
    <property type="term" value="P:translation"/>
    <property type="evidence" value="ECO:0007669"/>
    <property type="project" value="InterPro"/>
</dbReference>
<organism evidence="9 10">
    <name type="scientific">Stichopus japonicus</name>
    <name type="common">Sea cucumber</name>
    <dbReference type="NCBI Taxonomy" id="307972"/>
    <lineage>
        <taxon>Eukaryota</taxon>
        <taxon>Metazoa</taxon>
        <taxon>Echinodermata</taxon>
        <taxon>Eleutherozoa</taxon>
        <taxon>Echinozoa</taxon>
        <taxon>Holothuroidea</taxon>
        <taxon>Aspidochirotacea</taxon>
        <taxon>Aspidochirotida</taxon>
        <taxon>Stichopodidae</taxon>
        <taxon>Apostichopus</taxon>
    </lineage>
</organism>
<keyword evidence="10" id="KW-1185">Reference proteome</keyword>
<proteinExistence type="predicted"/>
<dbReference type="GO" id="GO:0003735">
    <property type="term" value="F:structural constituent of ribosome"/>
    <property type="evidence" value="ECO:0007669"/>
    <property type="project" value="TreeGrafter"/>
</dbReference>
<evidence type="ECO:0000256" key="1">
    <source>
        <dbReference type="ARBA" id="ARBA00004173"/>
    </source>
</evidence>
<feature type="region of interest" description="Disordered" evidence="8">
    <location>
        <begin position="479"/>
        <end position="519"/>
    </location>
</feature>
<keyword evidence="9" id="KW-0808">Transferase</keyword>
<dbReference type="Gene3D" id="3.40.50.150">
    <property type="entry name" value="Vaccinia Virus protein VP39"/>
    <property type="match status" value="1"/>
</dbReference>
<dbReference type="GO" id="GO:0008168">
    <property type="term" value="F:methyltransferase activity"/>
    <property type="evidence" value="ECO:0007669"/>
    <property type="project" value="UniProtKB-KW"/>
</dbReference>
<evidence type="ECO:0000313" key="9">
    <source>
        <dbReference type="EMBL" id="PIK43560.1"/>
    </source>
</evidence>
<keyword evidence="4" id="KW-0408">Iron</keyword>
<dbReference type="GO" id="GO:0051536">
    <property type="term" value="F:iron-sulfur cluster binding"/>
    <property type="evidence" value="ECO:0007669"/>
    <property type="project" value="UniProtKB-KW"/>
</dbReference>
<dbReference type="Pfam" id="PF09243">
    <property type="entry name" value="Rsm22"/>
    <property type="match status" value="1"/>
</dbReference>
<feature type="compositionally biased region" description="Basic and acidic residues" evidence="8">
    <location>
        <begin position="484"/>
        <end position="519"/>
    </location>
</feature>
<evidence type="ECO:0000256" key="6">
    <source>
        <dbReference type="ARBA" id="ARBA00023128"/>
    </source>
</evidence>
<dbReference type="EMBL" id="MRZV01000841">
    <property type="protein sequence ID" value="PIK43560.1"/>
    <property type="molecule type" value="Genomic_DNA"/>
</dbReference>
<keyword evidence="9" id="KW-0489">Methyltransferase</keyword>
<dbReference type="AlphaFoldDB" id="A0A2G8K6C3"/>
<protein>
    <submittedName>
        <fullName evidence="9">Putative methyltransferase-like protein 17, mitochondrial</fullName>
    </submittedName>
</protein>
<comment type="function">
    <text evidence="7">Mitochondrial ribosome (mitoribosome) assembly factor. Binds at the interface of the head and body domains of the mitochondrial small ribosomal subunit (mt-SSU), occluding the mRNA channel and preventing compaction of the head domain towards the body. Probable inactive methyltransferase: retains the characteristic folding and ability to bind S-adenosyl-L-methionine, but it probably lost its methyltransferase activity.</text>
</comment>
<comment type="caution">
    <text evidence="9">The sequence shown here is derived from an EMBL/GenBank/DDBJ whole genome shotgun (WGS) entry which is preliminary data.</text>
</comment>
<sequence length="519" mass="59577">MCFFSTTTNGAALSNATALALTNCIIDALERASLSQFPFSLPNCCELTSQRAWCCLFHAKKKVQSKSVHVTFTNQLTIDSTAALAFKTGSTYRRHPERRIRNLDSQVSALTNYLLSRKRPTEDSEVRAAAQYFTQQLGSTDEDELDSDAQKKLQDKVKSKLRNRLYHWKPISFDENVSFVYLAARMAPNYAIIYRVLHELQRIMPSYQPSSVLDFGSGLGSSIWATNAIFPEAVKEYYCVDISQAMHNLAGKLLLKPDCKGEDPADFWIRGVYQRFFLPVSPQVTYDVTISNNSLLEIHSHEERLNIVNILWKKTNDFLILIENGSLEGYVTLMEARNMILAKGDSDSELREEWKDGHLGHVFAPCSHDVICPRLTRDKMIPCNFEQKYEPLQVPNLKRKVTQVENYSYLVMRKGKRQEGTVWPRVISPVLLRSRHTICRLCHEDGQLKELIITKGKHERDLYKCARYTQWGDLLPVSGIDENTNNRETKTRGRIEERQDNAKDEEREVGEGKNEHLQR</sequence>
<evidence type="ECO:0000256" key="4">
    <source>
        <dbReference type="ARBA" id="ARBA00023004"/>
    </source>
</evidence>
<keyword evidence="6" id="KW-0496">Mitochondrion</keyword>
<comment type="subcellular location">
    <subcellularLocation>
        <location evidence="1">Mitochondrion</location>
    </subcellularLocation>
</comment>
<dbReference type="STRING" id="307972.A0A2G8K6C3"/>
<keyword evidence="3" id="KW-0809">Transit peptide</keyword>
<evidence type="ECO:0000256" key="7">
    <source>
        <dbReference type="ARBA" id="ARBA00045681"/>
    </source>
</evidence>